<dbReference type="SUPFAM" id="SSF50939">
    <property type="entry name" value="Sialidases"/>
    <property type="match status" value="1"/>
</dbReference>
<dbReference type="Proteomes" id="UP000604083">
    <property type="component" value="Unassembled WGS sequence"/>
</dbReference>
<evidence type="ECO:0000256" key="5">
    <source>
        <dbReference type="SAM" id="MobiDB-lite"/>
    </source>
</evidence>
<gene>
    <name evidence="7" type="ORF">JIN78_07750</name>
</gene>
<keyword evidence="8" id="KW-1185">Reference proteome</keyword>
<evidence type="ECO:0000256" key="6">
    <source>
        <dbReference type="SAM" id="SignalP"/>
    </source>
</evidence>
<dbReference type="InterPro" id="IPR053180">
    <property type="entry name" value="Ca-binding_acidic-repeat"/>
</dbReference>
<reference evidence="7" key="1">
    <citation type="submission" date="2021-01" db="EMBL/GenBank/DDBJ databases">
        <title>Modified the classification status of verrucomicrobia.</title>
        <authorList>
            <person name="Feng X."/>
        </authorList>
    </citation>
    <scope>NUCLEOTIDE SEQUENCE</scope>
    <source>
        <strain evidence="7">KCTC 12986</strain>
    </source>
</reference>
<dbReference type="EMBL" id="JAENIO010000015">
    <property type="protein sequence ID" value="MBK1833949.1"/>
    <property type="molecule type" value="Genomic_DNA"/>
</dbReference>
<evidence type="ECO:0000256" key="2">
    <source>
        <dbReference type="ARBA" id="ARBA00022525"/>
    </source>
</evidence>
<feature type="compositionally biased region" description="Acidic residues" evidence="5">
    <location>
        <begin position="209"/>
        <end position="219"/>
    </location>
</feature>
<keyword evidence="3 6" id="KW-0732">Signal</keyword>
<dbReference type="InterPro" id="IPR059100">
    <property type="entry name" value="TSP3_bac"/>
</dbReference>
<dbReference type="InterPro" id="IPR036278">
    <property type="entry name" value="Sialidase_sf"/>
</dbReference>
<keyword evidence="2" id="KW-0964">Secreted</keyword>
<dbReference type="Pfam" id="PF18884">
    <property type="entry name" value="TSP3_bac"/>
    <property type="match status" value="4"/>
</dbReference>
<keyword evidence="4" id="KW-0106">Calcium</keyword>
<dbReference type="Pfam" id="PF15892">
    <property type="entry name" value="BNR_4"/>
    <property type="match status" value="1"/>
</dbReference>
<organism evidence="7 8">
    <name type="scientific">Roseibacillus ishigakijimensis</name>
    <dbReference type="NCBI Taxonomy" id="454146"/>
    <lineage>
        <taxon>Bacteria</taxon>
        <taxon>Pseudomonadati</taxon>
        <taxon>Verrucomicrobiota</taxon>
        <taxon>Verrucomicrobiia</taxon>
        <taxon>Verrucomicrobiales</taxon>
        <taxon>Verrucomicrobiaceae</taxon>
        <taxon>Roseibacillus</taxon>
    </lineage>
</organism>
<evidence type="ECO:0000256" key="3">
    <source>
        <dbReference type="ARBA" id="ARBA00022729"/>
    </source>
</evidence>
<evidence type="ECO:0000256" key="4">
    <source>
        <dbReference type="ARBA" id="ARBA00022837"/>
    </source>
</evidence>
<proteinExistence type="predicted"/>
<accession>A0A934RS02</accession>
<dbReference type="PANTHER" id="PTHR37467:SF1">
    <property type="entry name" value="EXPORTED CALCIUM-BINDING GLYCOPROTEIN"/>
    <property type="match status" value="1"/>
</dbReference>
<evidence type="ECO:0000256" key="1">
    <source>
        <dbReference type="ARBA" id="ARBA00004613"/>
    </source>
</evidence>
<protein>
    <submittedName>
        <fullName evidence="7">BNR-4 repeat-containing protein</fullName>
    </submittedName>
</protein>
<sequence>MKTLATFLAATPLALAAPLAHYGLNNNAFPDSVAVGVSASDITFSATTATGYSSLEPIEGSHYRYLKNTQMVNDVAPSPEHIQARWSLTPQNGESLNLASIGGVTWSLKAYDQAPGNDGIVVQAVLYVATDEAFNDIVAQSNQLTISANADSGSSFGEVVAGRVDGLVSSAGPLYFGLALTDNSGLSDKDIRFDDITVHGTVGTAATDSDGDGLSDAEESSGALNPAFGNATTNANEADSDGDGDSDFYELAAVPPTDPNDATSFSGRISFVNASLDKLTLADGSPLSENSHYLNYSGGTVPGGDSVDDKWNIRRTWANGGEIIASGDAGPEDAPTLALTLDGLASGQLYQIYSYFWAADASTQAWDVRTGLSAGQLGLSNPSQNARDLSGFDAQPGEHFLSDSVDCQEGNRELYETFLGYREADENGEIVVYLDDTPETGHRTWFDGAGFVPSYLDLTPGVDDDGDGLDNVSEVRTHGTDPALADSDGDGLQDGAEINLHQTDPLLADSDQDGFADATEINRGSDPLDAASTPYAVVASDGVWTWFNDERAIWHLGKLYTGYVLSDGQYGISQYDPATKTRRETIISTAASRETDDHNNPSITILPDDTLLILYAKHSTESRFYWRRSTVTEPASIDDWSAESSKDVSAAYTYNNTYRLTAESNRIYNFHREIGWDPTLMYSDDNGATWSDTHLVIDSGGNGRRPYPKYWSNGEDRIDFIYTDGHPDETNTSIYHLYYESGDSIGTGAFKQSDGTALKTLGEIFAGDAIDHDGDQAGTSGIERGSVVYGYQPAGTSYGVGEDQNDFLPGGRAWTWDICYQENGHPVCAFQVQQNNGNYLNDRIQYYYAVWNGSQWRKKLIAQGGRPIYNSQRYYGGGMAIDPEHPNVVYISSNHSDPTDLDLGNTTLNEEDRYEIYRGITTDGGETFTWEAITSDSAQDHLRPIVPANHGYDHHVVWFHGRYSSYVNYDTNVLALIENEESGAILIDGCGFDEAGHFYLDVRDGVAHRRVTSADNLDFTNASAVNTTDDGLNRFLIPSSERHPRRDFFRVESTVR</sequence>
<feature type="signal peptide" evidence="6">
    <location>
        <begin position="1"/>
        <end position="16"/>
    </location>
</feature>
<feature type="chain" id="PRO_5037300273" evidence="6">
    <location>
        <begin position="17"/>
        <end position="1056"/>
    </location>
</feature>
<dbReference type="RefSeq" id="WP_200391382.1">
    <property type="nucleotide sequence ID" value="NZ_JAENIO010000015.1"/>
</dbReference>
<evidence type="ECO:0000313" key="7">
    <source>
        <dbReference type="EMBL" id="MBK1833949.1"/>
    </source>
</evidence>
<name>A0A934RS02_9BACT</name>
<comment type="caution">
    <text evidence="7">The sequence shown here is derived from an EMBL/GenBank/DDBJ whole genome shotgun (WGS) entry which is preliminary data.</text>
</comment>
<dbReference type="PANTHER" id="PTHR37467">
    <property type="entry name" value="EXPORTED CALCIUM-BINDING GLYCOPROTEIN-RELATED"/>
    <property type="match status" value="1"/>
</dbReference>
<evidence type="ECO:0000313" key="8">
    <source>
        <dbReference type="Proteomes" id="UP000604083"/>
    </source>
</evidence>
<comment type="subcellular location">
    <subcellularLocation>
        <location evidence="1">Secreted</location>
    </subcellularLocation>
</comment>
<feature type="region of interest" description="Disordered" evidence="5">
    <location>
        <begin position="204"/>
        <end position="244"/>
    </location>
</feature>
<feature type="region of interest" description="Disordered" evidence="5">
    <location>
        <begin position="476"/>
        <end position="495"/>
    </location>
</feature>
<dbReference type="AlphaFoldDB" id="A0A934RS02"/>